<organism evidence="2 3">
    <name type="scientific">Zymoseptoria tritici (strain CBS 115943 / IPO323)</name>
    <name type="common">Speckled leaf blotch fungus</name>
    <name type="synonym">Septoria tritici</name>
    <dbReference type="NCBI Taxonomy" id="336722"/>
    <lineage>
        <taxon>Eukaryota</taxon>
        <taxon>Fungi</taxon>
        <taxon>Dikarya</taxon>
        <taxon>Ascomycota</taxon>
        <taxon>Pezizomycotina</taxon>
        <taxon>Dothideomycetes</taxon>
        <taxon>Dothideomycetidae</taxon>
        <taxon>Mycosphaerellales</taxon>
        <taxon>Mycosphaerellaceae</taxon>
        <taxon>Zymoseptoria</taxon>
    </lineage>
</organism>
<gene>
    <name evidence="2" type="ORF">MYCGRDRAFT_97588</name>
</gene>
<dbReference type="AlphaFoldDB" id="F9XQQ8"/>
<dbReference type="InParanoid" id="F9XQQ8"/>
<feature type="coiled-coil region" evidence="1">
    <location>
        <begin position="384"/>
        <end position="411"/>
    </location>
</feature>
<dbReference type="HOGENOM" id="CLU_604399_0_0_1"/>
<dbReference type="EMBL" id="CM001209">
    <property type="protein sequence ID" value="EGP82442.1"/>
    <property type="molecule type" value="Genomic_DNA"/>
</dbReference>
<reference evidence="2 3" key="1">
    <citation type="journal article" date="2011" name="PLoS Genet.">
        <title>Finished genome of the fungal wheat pathogen Mycosphaerella graminicola reveals dispensome structure, chromosome plasticity, and stealth pathogenesis.</title>
        <authorList>
            <person name="Goodwin S.B."/>
            <person name="Ben M'barek S."/>
            <person name="Dhillon B."/>
            <person name="Wittenberg A.H.J."/>
            <person name="Crane C.F."/>
            <person name="Hane J.K."/>
            <person name="Foster A.J."/>
            <person name="Van der Lee T.A.J."/>
            <person name="Grimwood J."/>
            <person name="Aerts A."/>
            <person name="Antoniw J."/>
            <person name="Bailey A."/>
            <person name="Bluhm B."/>
            <person name="Bowler J."/>
            <person name="Bristow J."/>
            <person name="van der Burgt A."/>
            <person name="Canto-Canche B."/>
            <person name="Churchill A.C.L."/>
            <person name="Conde-Ferraez L."/>
            <person name="Cools H.J."/>
            <person name="Coutinho P.M."/>
            <person name="Csukai M."/>
            <person name="Dehal P."/>
            <person name="De Wit P."/>
            <person name="Donzelli B."/>
            <person name="van de Geest H.C."/>
            <person name="van Ham R.C.H.J."/>
            <person name="Hammond-Kosack K.E."/>
            <person name="Henrissat B."/>
            <person name="Kilian A."/>
            <person name="Kobayashi A.K."/>
            <person name="Koopmann E."/>
            <person name="Kourmpetis Y."/>
            <person name="Kuzniar A."/>
            <person name="Lindquist E."/>
            <person name="Lombard V."/>
            <person name="Maliepaard C."/>
            <person name="Martins N."/>
            <person name="Mehrabi R."/>
            <person name="Nap J.P.H."/>
            <person name="Ponomarenko A."/>
            <person name="Rudd J.J."/>
            <person name="Salamov A."/>
            <person name="Schmutz J."/>
            <person name="Schouten H.J."/>
            <person name="Shapiro H."/>
            <person name="Stergiopoulos I."/>
            <person name="Torriani S.F.F."/>
            <person name="Tu H."/>
            <person name="de Vries R.P."/>
            <person name="Waalwijk C."/>
            <person name="Ware S.B."/>
            <person name="Wiebenga A."/>
            <person name="Zwiers L.-H."/>
            <person name="Oliver R.P."/>
            <person name="Grigoriev I.V."/>
            <person name="Kema G.H.J."/>
        </authorList>
    </citation>
    <scope>NUCLEOTIDE SEQUENCE [LARGE SCALE GENOMIC DNA]</scope>
    <source>
        <strain evidence="3">CBS 115943 / IPO323</strain>
    </source>
</reference>
<evidence type="ECO:0000313" key="2">
    <source>
        <dbReference type="EMBL" id="EGP82442.1"/>
    </source>
</evidence>
<keyword evidence="1" id="KW-0175">Coiled coil</keyword>
<dbReference type="GeneID" id="13400561"/>
<proteinExistence type="predicted"/>
<name>F9XQQ8_ZYMTI</name>
<keyword evidence="3" id="KW-1185">Reference proteome</keyword>
<dbReference type="KEGG" id="ztr:MYCGRDRAFT_97588"/>
<evidence type="ECO:0000313" key="3">
    <source>
        <dbReference type="Proteomes" id="UP000008062"/>
    </source>
</evidence>
<sequence length="453" mass="50483">MVNSPNSALRTSSDCERGGPAIAQLEIMLAIFLLGLSGFTRSAIAIPSTSREVKLLVQDLDVHTPSGVAQMVPLIVVDIHPGRLTFHPEALSISRDATLEFRLPRTDLSLFVDSTRTDPSELQEFTWSGKEYASVQDLRLEHRGIEAAEKGEPSRFLFSERREHRLLSTPLLSPQQALPSTALFLQEPTASTDLSHCLLQFHSAVFPQEATVDTDLSPYRIASPGSEVQYRSVSPLRCFRSKPQSAHTYLTPERVPQGHLTYTDISPTRTSHPHGHLTYTDIPPCRTGFARSTFGTASYPAGARTQRSSIAEMQTVYFANQDQFEPSTSTLKQSFHEIDGSPAYSALLPKNAINLERSTLFLQTELANAQRKIWSVQEDKMREVDAVQSRLEVLQMKYQEKEDEVVRLRQVLDLQTLQNTQAEEICHSSASPRNETPGVGKLGYSFHSGLFSI</sequence>
<evidence type="ECO:0000256" key="1">
    <source>
        <dbReference type="SAM" id="Coils"/>
    </source>
</evidence>
<accession>F9XQQ8</accession>
<protein>
    <submittedName>
        <fullName evidence="2">Uncharacterized protein</fullName>
    </submittedName>
</protein>
<dbReference type="RefSeq" id="XP_003847466.1">
    <property type="nucleotide sequence ID" value="XM_003847418.1"/>
</dbReference>
<dbReference type="Proteomes" id="UP000008062">
    <property type="component" value="Chromosome 14"/>
</dbReference>